<name>A0ABS7T1Y5_9FIRM</name>
<dbReference type="Proteomes" id="UP000734271">
    <property type="component" value="Unassembled WGS sequence"/>
</dbReference>
<accession>A0ABS7T1Y5</accession>
<keyword evidence="3" id="KW-1185">Reference proteome</keyword>
<evidence type="ECO:0008006" key="4">
    <source>
        <dbReference type="Google" id="ProtNLM"/>
    </source>
</evidence>
<evidence type="ECO:0000313" key="2">
    <source>
        <dbReference type="EMBL" id="MBZ2387782.1"/>
    </source>
</evidence>
<proteinExistence type="predicted"/>
<sequence length="209" mass="24507">MIKLTDIFRAVNETLLASFEGIEVYKERINKQKRPDMSVEIISFTTSPHSRYIINKSIDLDIIYFSKGNTVGEALKIADRLMSAFSMGLTVRVYDDENLVDKRTLHCLKAPEYKLVDQDLHFLVRFDFADELEPYYLADDETMKAHNQAIEPRKEDEEKRPDQAKKRPADTRDFALDLGFKTDQAKKDYEEEKIKLMDSLKLEYEFMED</sequence>
<feature type="region of interest" description="Disordered" evidence="1">
    <location>
        <begin position="148"/>
        <end position="175"/>
    </location>
</feature>
<organism evidence="2 3">
    <name type="scientific">Anaerococcus murdochii</name>
    <dbReference type="NCBI Taxonomy" id="411577"/>
    <lineage>
        <taxon>Bacteria</taxon>
        <taxon>Bacillati</taxon>
        <taxon>Bacillota</taxon>
        <taxon>Tissierellia</taxon>
        <taxon>Tissierellales</taxon>
        <taxon>Peptoniphilaceae</taxon>
        <taxon>Anaerococcus</taxon>
    </lineage>
</organism>
<gene>
    <name evidence="2" type="ORF">K8P03_10910</name>
</gene>
<dbReference type="RefSeq" id="WP_223420640.1">
    <property type="nucleotide sequence ID" value="NZ_JAIPME010000002.1"/>
</dbReference>
<reference evidence="2 3" key="1">
    <citation type="submission" date="2021-08" db="EMBL/GenBank/DDBJ databases">
        <title>FDA dAtabase for Regulatory Grade micrObial Sequences (FDA-ARGOS): Supporting development and validation of Infectious Disease Dx tests.</title>
        <authorList>
            <person name="Sproer C."/>
            <person name="Gronow S."/>
            <person name="Severitt S."/>
            <person name="Schroder I."/>
            <person name="Tallon L."/>
            <person name="Sadzewicz L."/>
            <person name="Zhao X."/>
            <person name="Boylan J."/>
            <person name="Ott S."/>
            <person name="Bowen H."/>
            <person name="Vavikolanu K."/>
            <person name="Hazen T."/>
            <person name="Aluvathingal J."/>
            <person name="Nadendla S."/>
            <person name="Lowell S."/>
            <person name="Myers T."/>
            <person name="Yan Y."/>
            <person name="Sichtig H."/>
        </authorList>
    </citation>
    <scope>NUCLEOTIDE SEQUENCE [LARGE SCALE GENOMIC DNA]</scope>
    <source>
        <strain evidence="2 3">FDAARGOS_1460</strain>
    </source>
</reference>
<dbReference type="InterPro" id="IPR049254">
    <property type="entry name" value="Phage_tail_terminator"/>
</dbReference>
<dbReference type="Pfam" id="PF20765">
    <property type="entry name" value="Phage_tail_terminator_8"/>
    <property type="match status" value="1"/>
</dbReference>
<feature type="compositionally biased region" description="Basic and acidic residues" evidence="1">
    <location>
        <begin position="151"/>
        <end position="175"/>
    </location>
</feature>
<evidence type="ECO:0000313" key="3">
    <source>
        <dbReference type="Proteomes" id="UP000734271"/>
    </source>
</evidence>
<protein>
    <recommendedName>
        <fullName evidence="4">Phage protein</fullName>
    </recommendedName>
</protein>
<dbReference type="EMBL" id="JAIPME010000002">
    <property type="protein sequence ID" value="MBZ2387782.1"/>
    <property type="molecule type" value="Genomic_DNA"/>
</dbReference>
<evidence type="ECO:0000256" key="1">
    <source>
        <dbReference type="SAM" id="MobiDB-lite"/>
    </source>
</evidence>
<comment type="caution">
    <text evidence="2">The sequence shown here is derived from an EMBL/GenBank/DDBJ whole genome shotgun (WGS) entry which is preliminary data.</text>
</comment>